<comment type="subcellular location">
    <subcellularLocation>
        <location evidence="1">Mitochondrion</location>
    </subcellularLocation>
</comment>
<dbReference type="InterPro" id="IPR003788">
    <property type="entry name" value="NDUFAF7"/>
</dbReference>
<dbReference type="GO" id="GO:0005739">
    <property type="term" value="C:mitochondrion"/>
    <property type="evidence" value="ECO:0007669"/>
    <property type="project" value="UniProtKB-SubCell"/>
</dbReference>
<comment type="similarity">
    <text evidence="2">Belongs to the NDUFAF7 family.</text>
</comment>
<sequence length="628" mass="66595">MRAQPLRLLRTATQSSRLRPQLATCLHTRRALRLSSTSAPSSPSAPASAPATPPAPPSPSASPVTPPAPSSPSASATPPAPSSPSAPATPPAPSSPSAPATPPAPSSPSASPVTPPAPSSPSASPVTPPAPSSPSASATPPASKEGERKWSTPLAQFLGQAMTTTGPISVAAYMRQCLTSELGGYYTRTPTAGEDQFGTKGDFVTSPEISQVFGELIGIWLYAEWLAQGRKEKVHIIEVGPGRGTLMDDVLRTLSTFKRMTKSIDAIYLVEASPHLQKQQALRLAGTELLEKSDVGWKAKCKYIPDCDIQWCEDIRFVPKEETSTPFILAHEFFDALPIHVFQNVPASSIPKSSTIMTPTGPITPKHGPTAPGNQWHELVVSPTNPYASTPNLKPGEEKPDFEMTISKTPTPHSLYLPKMSKRYAKLDKTADAIIEISPESLNYVSDFAIRIGSGDGAASRPPKPGSTPSAKPVSTTDTPFKKATASGAALILDYGTTSTIPANTLRGIRSHHPVSPFASPGLVDLSADVDFLALAESALAASDNVEVHGPVDQSFFLATMGIKERAERLLKNAKDEETRRRLEIGWKRLVDRGPNGMGKLYKAMAIVPYVEGKKVRRPVGFGGDLLG</sequence>
<feature type="compositionally biased region" description="Pro residues" evidence="8">
    <location>
        <begin position="78"/>
        <end position="106"/>
    </location>
</feature>
<evidence type="ECO:0000256" key="5">
    <source>
        <dbReference type="ARBA" id="ARBA00022679"/>
    </source>
</evidence>
<dbReference type="Pfam" id="PF02636">
    <property type="entry name" value="Methyltransf_28"/>
    <property type="match status" value="1"/>
</dbReference>
<dbReference type="GO" id="GO:0035243">
    <property type="term" value="F:protein-arginine omega-N symmetric methyltransferase activity"/>
    <property type="evidence" value="ECO:0007669"/>
    <property type="project" value="UniProtKB-EC"/>
</dbReference>
<dbReference type="PANTHER" id="PTHR12049:SF7">
    <property type="entry name" value="PROTEIN ARGININE METHYLTRANSFERASE NDUFAF7, MITOCHONDRIAL"/>
    <property type="match status" value="1"/>
</dbReference>
<dbReference type="GO" id="GO:0032259">
    <property type="term" value="P:methylation"/>
    <property type="evidence" value="ECO:0007669"/>
    <property type="project" value="UniProtKB-KW"/>
</dbReference>
<proteinExistence type="inferred from homology"/>
<dbReference type="GO" id="GO:0032981">
    <property type="term" value="P:mitochondrial respiratory chain complex I assembly"/>
    <property type="evidence" value="ECO:0007669"/>
    <property type="project" value="TreeGrafter"/>
</dbReference>
<dbReference type="EC" id="2.1.1.320" evidence="3"/>
<comment type="catalytic activity">
    <reaction evidence="7">
        <text>L-arginyl-[protein] + 2 S-adenosyl-L-methionine = N(omega),N(omega)'-dimethyl-L-arginyl-[protein] + 2 S-adenosyl-L-homocysteine + 2 H(+)</text>
        <dbReference type="Rhea" id="RHEA:48108"/>
        <dbReference type="Rhea" id="RHEA-COMP:10532"/>
        <dbReference type="Rhea" id="RHEA-COMP:11992"/>
        <dbReference type="ChEBI" id="CHEBI:15378"/>
        <dbReference type="ChEBI" id="CHEBI:29965"/>
        <dbReference type="ChEBI" id="CHEBI:57856"/>
        <dbReference type="ChEBI" id="CHEBI:59789"/>
        <dbReference type="ChEBI" id="CHEBI:88221"/>
        <dbReference type="EC" id="2.1.1.320"/>
    </reaction>
</comment>
<evidence type="ECO:0000313" key="9">
    <source>
        <dbReference type="EMBL" id="KAF9697224.1"/>
    </source>
</evidence>
<keyword evidence="6" id="KW-0496">Mitochondrion</keyword>
<keyword evidence="5" id="KW-0808">Transferase</keyword>
<name>A0A8H7MI57_9PLEO</name>
<evidence type="ECO:0000256" key="4">
    <source>
        <dbReference type="ARBA" id="ARBA00022603"/>
    </source>
</evidence>
<dbReference type="InterPro" id="IPR029063">
    <property type="entry name" value="SAM-dependent_MTases_sf"/>
</dbReference>
<feature type="compositionally biased region" description="Low complexity" evidence="8">
    <location>
        <begin position="35"/>
        <end position="50"/>
    </location>
</feature>
<protein>
    <recommendedName>
        <fullName evidence="3">type II protein arginine methyltransferase</fullName>
        <ecNumber evidence="3">2.1.1.320</ecNumber>
    </recommendedName>
</protein>
<evidence type="ECO:0000256" key="2">
    <source>
        <dbReference type="ARBA" id="ARBA00005891"/>
    </source>
</evidence>
<evidence type="ECO:0000256" key="6">
    <source>
        <dbReference type="ARBA" id="ARBA00023128"/>
    </source>
</evidence>
<organism evidence="9 10">
    <name type="scientific">Ascochyta lentis</name>
    <dbReference type="NCBI Taxonomy" id="205686"/>
    <lineage>
        <taxon>Eukaryota</taxon>
        <taxon>Fungi</taxon>
        <taxon>Dikarya</taxon>
        <taxon>Ascomycota</taxon>
        <taxon>Pezizomycotina</taxon>
        <taxon>Dothideomycetes</taxon>
        <taxon>Pleosporomycetidae</taxon>
        <taxon>Pleosporales</taxon>
        <taxon>Pleosporineae</taxon>
        <taxon>Didymellaceae</taxon>
        <taxon>Ascochyta</taxon>
    </lineage>
</organism>
<dbReference type="EMBL" id="RZGK01000008">
    <property type="protein sequence ID" value="KAF9697224.1"/>
    <property type="molecule type" value="Genomic_DNA"/>
</dbReference>
<feature type="region of interest" description="Disordered" evidence="8">
    <location>
        <begin position="455"/>
        <end position="480"/>
    </location>
</feature>
<keyword evidence="10" id="KW-1185">Reference proteome</keyword>
<dbReference type="InterPro" id="IPR038375">
    <property type="entry name" value="NDUFAF7_sf"/>
</dbReference>
<evidence type="ECO:0000256" key="8">
    <source>
        <dbReference type="SAM" id="MobiDB-lite"/>
    </source>
</evidence>
<keyword evidence="4" id="KW-0489">Methyltransferase</keyword>
<dbReference type="PANTHER" id="PTHR12049">
    <property type="entry name" value="PROTEIN ARGININE METHYLTRANSFERASE NDUFAF7, MITOCHONDRIAL"/>
    <property type="match status" value="1"/>
</dbReference>
<accession>A0A8H7MI57</accession>
<dbReference type="AlphaFoldDB" id="A0A8H7MI57"/>
<feature type="compositionally biased region" description="Low complexity" evidence="8">
    <location>
        <begin position="133"/>
        <end position="143"/>
    </location>
</feature>
<dbReference type="SUPFAM" id="SSF53335">
    <property type="entry name" value="S-adenosyl-L-methionine-dependent methyltransferases"/>
    <property type="match status" value="2"/>
</dbReference>
<comment type="caution">
    <text evidence="9">The sequence shown here is derived from an EMBL/GenBank/DDBJ whole genome shotgun (WGS) entry which is preliminary data.</text>
</comment>
<dbReference type="OrthoDB" id="5595109at2759"/>
<evidence type="ECO:0000313" key="10">
    <source>
        <dbReference type="Proteomes" id="UP000651452"/>
    </source>
</evidence>
<reference evidence="9" key="2">
    <citation type="submission" date="2020-09" db="EMBL/GenBank/DDBJ databases">
        <title>Reference genome assembly for Australian Ascochyta lentis isolate Al4.</title>
        <authorList>
            <person name="Lee R.C."/>
            <person name="Farfan-Caceres L.M."/>
            <person name="Debler J.W."/>
            <person name="Williams A.H."/>
            <person name="Henares B.M."/>
        </authorList>
    </citation>
    <scope>NUCLEOTIDE SEQUENCE</scope>
    <source>
        <strain evidence="9">Al4</strain>
    </source>
</reference>
<feature type="compositionally biased region" description="Pro residues" evidence="8">
    <location>
        <begin position="51"/>
        <end position="70"/>
    </location>
</feature>
<dbReference type="Gene3D" id="3.40.50.12710">
    <property type="match status" value="1"/>
</dbReference>
<feature type="compositionally biased region" description="Polar residues" evidence="8">
    <location>
        <begin position="467"/>
        <end position="479"/>
    </location>
</feature>
<evidence type="ECO:0000256" key="3">
    <source>
        <dbReference type="ARBA" id="ARBA00011935"/>
    </source>
</evidence>
<dbReference type="Proteomes" id="UP000651452">
    <property type="component" value="Unassembled WGS sequence"/>
</dbReference>
<evidence type="ECO:0000256" key="7">
    <source>
        <dbReference type="ARBA" id="ARBA00048612"/>
    </source>
</evidence>
<reference evidence="9" key="1">
    <citation type="submission" date="2018-12" db="EMBL/GenBank/DDBJ databases">
        <authorList>
            <person name="Syme R.A."/>
            <person name="Farfan-Caceres L."/>
            <person name="Lichtenzveig J."/>
        </authorList>
    </citation>
    <scope>NUCLEOTIDE SEQUENCE</scope>
    <source>
        <strain evidence="9">Al4</strain>
    </source>
</reference>
<feature type="region of interest" description="Disordered" evidence="8">
    <location>
        <begin position="1"/>
        <end position="148"/>
    </location>
</feature>
<evidence type="ECO:0000256" key="1">
    <source>
        <dbReference type="ARBA" id="ARBA00004173"/>
    </source>
</evidence>
<gene>
    <name evidence="9" type="ORF">EKO04_005092</name>
</gene>